<organism evidence="1 2">
    <name type="scientific">Lachnellula occidentalis</name>
    <dbReference type="NCBI Taxonomy" id="215460"/>
    <lineage>
        <taxon>Eukaryota</taxon>
        <taxon>Fungi</taxon>
        <taxon>Dikarya</taxon>
        <taxon>Ascomycota</taxon>
        <taxon>Pezizomycotina</taxon>
        <taxon>Leotiomycetes</taxon>
        <taxon>Helotiales</taxon>
        <taxon>Lachnaceae</taxon>
        <taxon>Lachnellula</taxon>
    </lineage>
</organism>
<dbReference type="GO" id="GO:0016301">
    <property type="term" value="F:kinase activity"/>
    <property type="evidence" value="ECO:0007669"/>
    <property type="project" value="UniProtKB-KW"/>
</dbReference>
<dbReference type="GO" id="GO:0009254">
    <property type="term" value="P:peptidoglycan turnover"/>
    <property type="evidence" value="ECO:0007669"/>
    <property type="project" value="InterPro"/>
</dbReference>
<dbReference type="Proteomes" id="UP000443090">
    <property type="component" value="Unassembled WGS sequence"/>
</dbReference>
<evidence type="ECO:0000313" key="1">
    <source>
        <dbReference type="EMBL" id="TVY34364.1"/>
    </source>
</evidence>
<gene>
    <name evidence="1" type="primary">anmK_0</name>
    <name evidence="1" type="ORF">LOCC1_G007415</name>
</gene>
<evidence type="ECO:0000313" key="2">
    <source>
        <dbReference type="Proteomes" id="UP000443090"/>
    </source>
</evidence>
<reference evidence="1 2" key="1">
    <citation type="submission" date="2018-05" db="EMBL/GenBank/DDBJ databases">
        <title>Genome sequencing and assembly of the regulated plant pathogen Lachnellula willkommii and related sister species for the development of diagnostic species identification markers.</title>
        <authorList>
            <person name="Giroux E."/>
            <person name="Bilodeau G."/>
        </authorList>
    </citation>
    <scope>NUCLEOTIDE SEQUENCE [LARGE SCALE GENOMIC DNA]</scope>
    <source>
        <strain evidence="1 2">CBS 160.35</strain>
    </source>
</reference>
<sequence>MLAKGATPEDCVATITRITAKSLAHSYKRWSPPGGIDEIYLGGGGSYNPNIIMYLREQLPKTNIQFLDVIGIPCGSREAMSFSFKGLECIVGRSLIVPTHVESDKAGIIGHIQPGAGFQYHWLMKHVQDFWGNWPLEKRMDPVLEMEIVKDANGVAMRKHA</sequence>
<dbReference type="Gene3D" id="3.30.420.40">
    <property type="match status" value="2"/>
</dbReference>
<comment type="caution">
    <text evidence="1">The sequence shown here is derived from an EMBL/GenBank/DDBJ whole genome shotgun (WGS) entry which is preliminary data.</text>
</comment>
<dbReference type="InterPro" id="IPR005338">
    <property type="entry name" value="Anhydro_N_Ac-Mur_kinase"/>
</dbReference>
<dbReference type="OrthoDB" id="5427593at2759"/>
<dbReference type="PANTHER" id="PTHR30605">
    <property type="entry name" value="ANHYDRO-N-ACETYLMURAMIC ACID KINASE"/>
    <property type="match status" value="1"/>
</dbReference>
<dbReference type="GO" id="GO:0016773">
    <property type="term" value="F:phosphotransferase activity, alcohol group as acceptor"/>
    <property type="evidence" value="ECO:0007669"/>
    <property type="project" value="InterPro"/>
</dbReference>
<dbReference type="GO" id="GO:0005524">
    <property type="term" value="F:ATP binding"/>
    <property type="evidence" value="ECO:0007669"/>
    <property type="project" value="InterPro"/>
</dbReference>
<dbReference type="SUPFAM" id="SSF53067">
    <property type="entry name" value="Actin-like ATPase domain"/>
    <property type="match status" value="1"/>
</dbReference>
<protein>
    <submittedName>
        <fullName evidence="1">Anhydro-N-acetylmuramic acid kinase</fullName>
    </submittedName>
</protein>
<keyword evidence="1" id="KW-0418">Kinase</keyword>
<keyword evidence="1" id="KW-0808">Transferase</keyword>
<dbReference type="AlphaFoldDB" id="A0A8H8U8G9"/>
<dbReference type="InterPro" id="IPR043129">
    <property type="entry name" value="ATPase_NBD"/>
</dbReference>
<dbReference type="GO" id="GO:0006040">
    <property type="term" value="P:amino sugar metabolic process"/>
    <property type="evidence" value="ECO:0007669"/>
    <property type="project" value="InterPro"/>
</dbReference>
<proteinExistence type="predicted"/>
<name>A0A8H8U8G9_9HELO</name>
<keyword evidence="2" id="KW-1185">Reference proteome</keyword>
<dbReference type="Pfam" id="PF03702">
    <property type="entry name" value="AnmK"/>
    <property type="match status" value="1"/>
</dbReference>
<dbReference type="PANTHER" id="PTHR30605:SF2">
    <property type="entry name" value="UPF0075 DOMAIN-CONTAINING PROTEIN"/>
    <property type="match status" value="1"/>
</dbReference>
<dbReference type="EMBL" id="QGMI01001174">
    <property type="protein sequence ID" value="TVY34364.1"/>
    <property type="molecule type" value="Genomic_DNA"/>
</dbReference>
<accession>A0A8H8U8G9</accession>